<evidence type="ECO:0000256" key="1">
    <source>
        <dbReference type="SAM" id="SignalP"/>
    </source>
</evidence>
<evidence type="ECO:0000259" key="2">
    <source>
        <dbReference type="Pfam" id="PF07727"/>
    </source>
</evidence>
<dbReference type="SUPFAM" id="SSF56672">
    <property type="entry name" value="DNA/RNA polymerases"/>
    <property type="match status" value="1"/>
</dbReference>
<dbReference type="PANTHER" id="PTHR11439">
    <property type="entry name" value="GAG-POL-RELATED RETROTRANSPOSON"/>
    <property type="match status" value="1"/>
</dbReference>
<gene>
    <name evidence="3" type="ORF">Tci_063875</name>
</gene>
<keyword evidence="1" id="KW-0732">Signal</keyword>
<name>A0A6L2P1W5_TANCI</name>
<dbReference type="PANTHER" id="PTHR11439:SF524">
    <property type="entry name" value="RNA-DIRECTED DNA POLYMERASE, PROTEIN KINASE RLK-PELLE-DLSV FAMILY"/>
    <property type="match status" value="1"/>
</dbReference>
<evidence type="ECO:0000313" key="3">
    <source>
        <dbReference type="EMBL" id="GEU91897.1"/>
    </source>
</evidence>
<organism evidence="3">
    <name type="scientific">Tanacetum cinerariifolium</name>
    <name type="common">Dalmatian daisy</name>
    <name type="synonym">Chrysanthemum cinerariifolium</name>
    <dbReference type="NCBI Taxonomy" id="118510"/>
    <lineage>
        <taxon>Eukaryota</taxon>
        <taxon>Viridiplantae</taxon>
        <taxon>Streptophyta</taxon>
        <taxon>Embryophyta</taxon>
        <taxon>Tracheophyta</taxon>
        <taxon>Spermatophyta</taxon>
        <taxon>Magnoliopsida</taxon>
        <taxon>eudicotyledons</taxon>
        <taxon>Gunneridae</taxon>
        <taxon>Pentapetalae</taxon>
        <taxon>asterids</taxon>
        <taxon>campanulids</taxon>
        <taxon>Asterales</taxon>
        <taxon>Asteraceae</taxon>
        <taxon>Asteroideae</taxon>
        <taxon>Anthemideae</taxon>
        <taxon>Anthemidinae</taxon>
        <taxon>Tanacetum</taxon>
    </lineage>
</organism>
<dbReference type="InterPro" id="IPR013103">
    <property type="entry name" value="RVT_2"/>
</dbReference>
<feature type="domain" description="Reverse transcriptase Ty1/copia-type" evidence="2">
    <location>
        <begin position="14"/>
        <end position="119"/>
    </location>
</feature>
<protein>
    <submittedName>
        <fullName evidence="3">Ribonuclease H-like domain-containing protein</fullName>
    </submittedName>
</protein>
<feature type="signal peptide" evidence="1">
    <location>
        <begin position="1"/>
        <end position="29"/>
    </location>
</feature>
<dbReference type="AlphaFoldDB" id="A0A6L2P1W5"/>
<dbReference type="Pfam" id="PF07727">
    <property type="entry name" value="RVT_2"/>
    <property type="match status" value="1"/>
</dbReference>
<comment type="caution">
    <text evidence="3">The sequence shown here is derived from an EMBL/GenBank/DDBJ whole genome shotgun (WGS) entry which is preliminary data.</text>
</comment>
<sequence>MAASASAVVALKTILSVLDFLLFTDKTYSSLFIFHKGPDTAYLLLYVDDIILTASSTSLRQRIISLLHAEFAMTDLGPLNYFLDISATRTTSGVFLSQTKYATKILEQAQILNCNPCRTLIDIEKKLGPEGSSVTDLTLYRILAGSLQYLTITRPDLSYAVQQLCLYMHDPQEPYFNDMKHVLRYLRGTTDLGLQLFRSTTSELIAYSDADWTGCLATCRSTSGYCVFLGNNLLTWSSKHKTRCLILVLRPNTAGDLGLSDNVRVVCMSANPVQHQWTKHIEIDIHFVHDKVAADMITGIKEKSLNMNKTNTGIGLSTAFDGPRKEDKLSSLEDTTVLESFPPSTTPVTTMASNAPGKSSYANITGKPSGKKVNVRTLFTPEGNGIDVAVSVDYIRAISERFTNIAYGFFLEKKVAYPVVANYVRNTWGKYRPIRLMFNLSTGLLSFQFSSIDGLNTMFENGPWLSGITRLS</sequence>
<reference evidence="3" key="1">
    <citation type="journal article" date="2019" name="Sci. Rep.">
        <title>Draft genome of Tanacetum cinerariifolium, the natural source of mosquito coil.</title>
        <authorList>
            <person name="Yamashiro T."/>
            <person name="Shiraishi A."/>
            <person name="Satake H."/>
            <person name="Nakayama K."/>
        </authorList>
    </citation>
    <scope>NUCLEOTIDE SEQUENCE</scope>
</reference>
<feature type="chain" id="PRO_5026877142" evidence="1">
    <location>
        <begin position="30"/>
        <end position="472"/>
    </location>
</feature>
<proteinExistence type="predicted"/>
<dbReference type="EMBL" id="BKCJ010010509">
    <property type="protein sequence ID" value="GEU91897.1"/>
    <property type="molecule type" value="Genomic_DNA"/>
</dbReference>
<dbReference type="InterPro" id="IPR043502">
    <property type="entry name" value="DNA/RNA_pol_sf"/>
</dbReference>
<dbReference type="CDD" id="cd09272">
    <property type="entry name" value="RNase_HI_RT_Ty1"/>
    <property type="match status" value="1"/>
</dbReference>
<accession>A0A6L2P1W5</accession>